<dbReference type="AlphaFoldDB" id="A0A9D1HW96"/>
<keyword evidence="2" id="KW-0812">Transmembrane</keyword>
<dbReference type="EMBL" id="DVML01000012">
    <property type="protein sequence ID" value="HIU22395.1"/>
    <property type="molecule type" value="Genomic_DNA"/>
</dbReference>
<sequence length="532" mass="61494">MGEKRKKDEKVTPVNLETSAIQEERLEVLEQHEEIVQEDEKETKVMENNTVSETTSNEPKEQNKKVGDFGKHQKKFIWITILGAICIALGIFTYYFHFDKKAMFVRATTQMQDRLEYLYQPLLKHTSEPRKSYTVRGKANLTIKSDVFDMMASQDPTYAMYQTLISNLNKMEHQYTYQVDQDKEEMVLDWNTTLNQSEFFNMTFVNQNKKGYVLLKGIYDYYLDTGEFNLFETMNQSTDVEDQKYLYNFIVDAIKKHLKSDYFIKTKTEVTIDGKKQNVDKISLVLDSHNTSEIMAAVIEDMKADKKANDIMNSLYPEFKAYEPKIQQTKAKETKILVSAYTKGLMSSAVQYDLSIVEWVTDYDDFDYNKAQYNLKEQIMTLRYTVGKNDVIRMLNDEKETFVAEVVKNEDGFTAVMKDGNNRDLGNLQLVTSDKGITYTFSLEDESTLLKIVFDNQYESKDQATSSFSFELSNQGTTLLSINATSSATVQDGTNMNINVDNAVSVDALTKEQEQQIQQNLTNLMMRLFTTQ</sequence>
<evidence type="ECO:0000313" key="4">
    <source>
        <dbReference type="Proteomes" id="UP000824087"/>
    </source>
</evidence>
<accession>A0A9D1HW96</accession>
<proteinExistence type="predicted"/>
<name>A0A9D1HW96_9BACT</name>
<keyword evidence="2" id="KW-0472">Membrane</keyword>
<keyword evidence="2" id="KW-1133">Transmembrane helix</keyword>
<feature type="compositionally biased region" description="Polar residues" evidence="1">
    <location>
        <begin position="46"/>
        <end position="57"/>
    </location>
</feature>
<evidence type="ECO:0000256" key="1">
    <source>
        <dbReference type="SAM" id="MobiDB-lite"/>
    </source>
</evidence>
<feature type="region of interest" description="Disordered" evidence="1">
    <location>
        <begin position="37"/>
        <end position="66"/>
    </location>
</feature>
<comment type="caution">
    <text evidence="3">The sequence shown here is derived from an EMBL/GenBank/DDBJ whole genome shotgun (WGS) entry which is preliminary data.</text>
</comment>
<evidence type="ECO:0000313" key="3">
    <source>
        <dbReference type="EMBL" id="HIU22395.1"/>
    </source>
</evidence>
<protein>
    <submittedName>
        <fullName evidence="3">Uncharacterized protein</fullName>
    </submittedName>
</protein>
<dbReference type="Proteomes" id="UP000824087">
    <property type="component" value="Unassembled WGS sequence"/>
</dbReference>
<reference evidence="3" key="1">
    <citation type="submission" date="2020-10" db="EMBL/GenBank/DDBJ databases">
        <authorList>
            <person name="Gilroy R."/>
        </authorList>
    </citation>
    <scope>NUCLEOTIDE SEQUENCE</scope>
    <source>
        <strain evidence="3">CHK197-8231</strain>
    </source>
</reference>
<organism evidence="3 4">
    <name type="scientific">Candidatus Fimihabitans intestinipullorum</name>
    <dbReference type="NCBI Taxonomy" id="2840820"/>
    <lineage>
        <taxon>Bacteria</taxon>
        <taxon>Bacillati</taxon>
        <taxon>Mycoplasmatota</taxon>
        <taxon>Mycoplasmatota incertae sedis</taxon>
        <taxon>Candidatus Fimihabitans</taxon>
    </lineage>
</organism>
<feature type="transmembrane region" description="Helical" evidence="2">
    <location>
        <begin position="76"/>
        <end position="96"/>
    </location>
</feature>
<reference evidence="3" key="2">
    <citation type="journal article" date="2021" name="PeerJ">
        <title>Extensive microbial diversity within the chicken gut microbiome revealed by metagenomics and culture.</title>
        <authorList>
            <person name="Gilroy R."/>
            <person name="Ravi A."/>
            <person name="Getino M."/>
            <person name="Pursley I."/>
            <person name="Horton D.L."/>
            <person name="Alikhan N.F."/>
            <person name="Baker D."/>
            <person name="Gharbi K."/>
            <person name="Hall N."/>
            <person name="Watson M."/>
            <person name="Adriaenssens E.M."/>
            <person name="Foster-Nyarko E."/>
            <person name="Jarju S."/>
            <person name="Secka A."/>
            <person name="Antonio M."/>
            <person name="Oren A."/>
            <person name="Chaudhuri R.R."/>
            <person name="La Ragione R."/>
            <person name="Hildebrand F."/>
            <person name="Pallen M.J."/>
        </authorList>
    </citation>
    <scope>NUCLEOTIDE SEQUENCE</scope>
    <source>
        <strain evidence="3">CHK197-8231</strain>
    </source>
</reference>
<gene>
    <name evidence="3" type="ORF">IAD49_02305</name>
</gene>
<evidence type="ECO:0000256" key="2">
    <source>
        <dbReference type="SAM" id="Phobius"/>
    </source>
</evidence>